<evidence type="ECO:0008006" key="3">
    <source>
        <dbReference type="Google" id="ProtNLM"/>
    </source>
</evidence>
<dbReference type="Proteomes" id="UP000245383">
    <property type="component" value="Unassembled WGS sequence"/>
</dbReference>
<dbReference type="Gene3D" id="6.10.320.10">
    <property type="match status" value="1"/>
</dbReference>
<gene>
    <name evidence="1" type="ORF">BB561_006622</name>
</gene>
<dbReference type="InterPro" id="IPR047741">
    <property type="entry name" value="DIP1984-like"/>
</dbReference>
<evidence type="ECO:0000313" key="1">
    <source>
        <dbReference type="EMBL" id="PVU86639.1"/>
    </source>
</evidence>
<dbReference type="CDD" id="cd12208">
    <property type="entry name" value="DIP1984-like"/>
    <property type="match status" value="1"/>
</dbReference>
<comment type="caution">
    <text evidence="1">The sequence shown here is derived from an EMBL/GenBank/DDBJ whole genome shotgun (WGS) entry which is preliminary data.</text>
</comment>
<dbReference type="AlphaFoldDB" id="A0A2T9Y2R0"/>
<dbReference type="Pfam" id="PF20935">
    <property type="entry name" value="DUF6847"/>
    <property type="match status" value="1"/>
</dbReference>
<dbReference type="OrthoDB" id="4009151at2759"/>
<name>A0A2T9Y2R0_9FUNG</name>
<dbReference type="NCBIfam" id="NF038048">
    <property type="entry name" value="DIP1984_fam"/>
    <property type="match status" value="1"/>
</dbReference>
<protein>
    <recommendedName>
        <fullName evidence="3">Septicolysin</fullName>
    </recommendedName>
</protein>
<keyword evidence="2" id="KW-1185">Reference proteome</keyword>
<accession>A0A2T9Y2R0</accession>
<proteinExistence type="predicted"/>
<organism evidence="1 2">
    <name type="scientific">Smittium simulii</name>
    <dbReference type="NCBI Taxonomy" id="133385"/>
    <lineage>
        <taxon>Eukaryota</taxon>
        <taxon>Fungi</taxon>
        <taxon>Fungi incertae sedis</taxon>
        <taxon>Zoopagomycota</taxon>
        <taxon>Kickxellomycotina</taxon>
        <taxon>Harpellomycetes</taxon>
        <taxon>Harpellales</taxon>
        <taxon>Legeriomycetaceae</taxon>
        <taxon>Smittium</taxon>
    </lineage>
</organism>
<evidence type="ECO:0000313" key="2">
    <source>
        <dbReference type="Proteomes" id="UP000245383"/>
    </source>
</evidence>
<reference evidence="1 2" key="1">
    <citation type="journal article" date="2018" name="MBio">
        <title>Comparative Genomics Reveals the Core Gene Toolbox for the Fungus-Insect Symbiosis.</title>
        <authorList>
            <person name="Wang Y."/>
            <person name="Stata M."/>
            <person name="Wang W."/>
            <person name="Stajich J.E."/>
            <person name="White M.M."/>
            <person name="Moncalvo J.M."/>
        </authorList>
    </citation>
    <scope>NUCLEOTIDE SEQUENCE [LARGE SCALE GENOMIC DNA]</scope>
    <source>
        <strain evidence="1 2">SWE-8-4</strain>
    </source>
</reference>
<sequence>MKLAEALINRIEIDKNIKSLQSRIFANSLIQEGTSLIEDPNELLLELYNKMSQFKDLIIRINTTNLATKLDDGTNLMEAIVQRDHYLRLYNILDSICEHANTRTDRYSKTEILNVPTINVVDTRKKMDNIAEKRRKIDLKIQSTNWTTELI</sequence>
<dbReference type="EMBL" id="MBFR01000631">
    <property type="protein sequence ID" value="PVU86639.1"/>
    <property type="molecule type" value="Genomic_DNA"/>
</dbReference>